<dbReference type="InterPro" id="IPR026849">
    <property type="entry name" value="ATG2"/>
</dbReference>
<evidence type="ECO:0000256" key="12">
    <source>
        <dbReference type="SAM" id="MobiDB-lite"/>
    </source>
</evidence>
<comment type="similarity">
    <text evidence="3">Belongs to the ATG2 family.</text>
</comment>
<dbReference type="GO" id="GO:0061908">
    <property type="term" value="C:phagophore"/>
    <property type="evidence" value="ECO:0007669"/>
    <property type="project" value="TreeGrafter"/>
</dbReference>
<evidence type="ECO:0000256" key="11">
    <source>
        <dbReference type="ARBA" id="ARBA00024615"/>
    </source>
</evidence>
<dbReference type="GO" id="GO:0034045">
    <property type="term" value="C:phagophore assembly site membrane"/>
    <property type="evidence" value="ECO:0007669"/>
    <property type="project" value="UniProtKB-SubCell"/>
</dbReference>
<evidence type="ECO:0000256" key="6">
    <source>
        <dbReference type="ARBA" id="ARBA00022824"/>
    </source>
</evidence>
<dbReference type="Proteomes" id="UP000494165">
    <property type="component" value="Unassembled WGS sequence"/>
</dbReference>
<evidence type="ECO:0000313" key="13">
    <source>
        <dbReference type="EMBL" id="CAB3388360.1"/>
    </source>
</evidence>
<keyword evidence="7" id="KW-0072">Autophagy</keyword>
<dbReference type="GO" id="GO:0000045">
    <property type="term" value="P:autophagosome assembly"/>
    <property type="evidence" value="ECO:0007669"/>
    <property type="project" value="TreeGrafter"/>
</dbReference>
<dbReference type="GO" id="GO:0000422">
    <property type="term" value="P:autophagy of mitochondrion"/>
    <property type="evidence" value="ECO:0007669"/>
    <property type="project" value="TreeGrafter"/>
</dbReference>
<name>A0A8S1E2N6_9INSE</name>
<proteinExistence type="inferred from homology"/>
<dbReference type="GO" id="GO:0034727">
    <property type="term" value="P:piecemeal microautophagy of the nucleus"/>
    <property type="evidence" value="ECO:0007669"/>
    <property type="project" value="TreeGrafter"/>
</dbReference>
<reference evidence="13 14" key="1">
    <citation type="submission" date="2020-04" db="EMBL/GenBank/DDBJ databases">
        <authorList>
            <person name="Alioto T."/>
            <person name="Alioto T."/>
            <person name="Gomez Garrido J."/>
        </authorList>
    </citation>
    <scope>NUCLEOTIDE SEQUENCE [LARGE SCALE GENOMIC DNA]</scope>
</reference>
<keyword evidence="14" id="KW-1185">Reference proteome</keyword>
<evidence type="ECO:0000256" key="10">
    <source>
        <dbReference type="ARBA" id="ARBA00024479"/>
    </source>
</evidence>
<dbReference type="OrthoDB" id="8193410at2759"/>
<dbReference type="PANTHER" id="PTHR13190">
    <property type="entry name" value="AUTOPHAGY-RELATED 2, ISOFORM A"/>
    <property type="match status" value="1"/>
</dbReference>
<feature type="region of interest" description="Disordered" evidence="12">
    <location>
        <begin position="1428"/>
        <end position="1485"/>
    </location>
</feature>
<keyword evidence="8" id="KW-0445">Lipid transport</keyword>
<comment type="catalytic activity">
    <reaction evidence="10">
        <text>a 1,2-diacyl-sn-glycero-3-phospho-L-serine(in) = a 1,2-diacyl-sn-glycero-3-phospho-L-serine(out)</text>
        <dbReference type="Rhea" id="RHEA:38663"/>
        <dbReference type="ChEBI" id="CHEBI:57262"/>
    </reaction>
</comment>
<evidence type="ECO:0000256" key="1">
    <source>
        <dbReference type="ARBA" id="ARBA00004406"/>
    </source>
</evidence>
<dbReference type="EMBL" id="CADEPI010000759">
    <property type="protein sequence ID" value="CAB3388360.1"/>
    <property type="molecule type" value="Genomic_DNA"/>
</dbReference>
<keyword evidence="6" id="KW-0256">Endoplasmic reticulum</keyword>
<evidence type="ECO:0000256" key="3">
    <source>
        <dbReference type="ARBA" id="ARBA00009714"/>
    </source>
</evidence>
<dbReference type="PANTHER" id="PTHR13190:SF1">
    <property type="entry name" value="AUTOPHAGY-RELATED 2, ISOFORM A"/>
    <property type="match status" value="1"/>
</dbReference>
<dbReference type="GO" id="GO:0043495">
    <property type="term" value="F:protein-membrane adaptor activity"/>
    <property type="evidence" value="ECO:0007669"/>
    <property type="project" value="TreeGrafter"/>
</dbReference>
<gene>
    <name evidence="13" type="ORF">CLODIP_2_CD11183</name>
</gene>
<dbReference type="Pfam" id="PF13329">
    <property type="entry name" value="ATG2_CAD"/>
    <property type="match status" value="1"/>
</dbReference>
<dbReference type="GO" id="GO:0006869">
    <property type="term" value="P:lipid transport"/>
    <property type="evidence" value="ECO:0007669"/>
    <property type="project" value="UniProtKB-KW"/>
</dbReference>
<evidence type="ECO:0000256" key="4">
    <source>
        <dbReference type="ARBA" id="ARBA00018070"/>
    </source>
</evidence>
<evidence type="ECO:0000313" key="14">
    <source>
        <dbReference type="Proteomes" id="UP000494165"/>
    </source>
</evidence>
<comment type="catalytic activity">
    <reaction evidence="11">
        <text>a 1,2-diacyl-sn-glycero-3-phosphoethanolamine(in) = a 1,2-diacyl-sn-glycero-3-phosphoethanolamine(out)</text>
        <dbReference type="Rhea" id="RHEA:38895"/>
        <dbReference type="ChEBI" id="CHEBI:64612"/>
    </reaction>
</comment>
<organism evidence="13 14">
    <name type="scientific">Cloeon dipterum</name>
    <dbReference type="NCBI Taxonomy" id="197152"/>
    <lineage>
        <taxon>Eukaryota</taxon>
        <taxon>Metazoa</taxon>
        <taxon>Ecdysozoa</taxon>
        <taxon>Arthropoda</taxon>
        <taxon>Hexapoda</taxon>
        <taxon>Insecta</taxon>
        <taxon>Pterygota</taxon>
        <taxon>Palaeoptera</taxon>
        <taxon>Ephemeroptera</taxon>
        <taxon>Pisciforma</taxon>
        <taxon>Baetidae</taxon>
        <taxon>Cloeon</taxon>
    </lineage>
</organism>
<evidence type="ECO:0000256" key="7">
    <source>
        <dbReference type="ARBA" id="ARBA00023006"/>
    </source>
</evidence>
<feature type="region of interest" description="Disordered" evidence="12">
    <location>
        <begin position="1264"/>
        <end position="1288"/>
    </location>
</feature>
<sequence length="1931" mass="214549">MSWLRIWNENIKKRLCRYLLQRYLGQFLEEKLTLDQLTIDLYNGKCIVNDVSLDVQALNELSTQQKLPFWFVEGSLAQVCVSVPWTSLLSDSSYVEICGLSITVRPKHRVDTGASMLESMWNSFSSSMQLAEDCLKQDMEQDAPPLEGLEKFAQMIESILSRIKVKFQDLTLRLEHVPKDSRTGVAAEVHIKELTYLDEAGLDAPMSPDESDKQQTSAYSIKKFSLEGISLYTDEFYLPSMETSVWQYQDGVEHNLILAATLSARQDIRLKVKSSENISGAKFQAMQELISGLLSPGDDQDKPAMTRQKPMGAKDFQYVERGLQQILMSNETQAGPSGKLQAKQGWSVADDSDEEEEFYAMAKSKMKASMGASSCGTSSEFGDSMVSSSMTASSSSVSPFTHKCLAASGLPELGKKKSHHYVMEEEPGSADLTSFSIRISSVSLIVLQEDILVASSLPTSQSLRQITASSKQQMIDLANAFFKRIDAAMSDGFGVKDFQAAQKVLREATKPNHLRFLAAPITIEGTDKLMVGGSQTEGRLTAARFEIVELLNDQPGQDSDLLVFQDSKAFSSYPDVQISFNHRIKTNRGMSCPRTEIKLELQSCVIEVDLSLVDRISSITNPMHTICHYSKKRQSPLDNPINFFDAVDPGSSPDSRLDISVKFPKEVSIKLRFPCPDLRPLSDMERVPWWQRNVRDEWLLICLNDAEFKSTINSRDPISKYEVLCTDLRVIFQDGTAENDVPVLVCDKEEAAQSLPNNGRGFGLIRLIVIVTPTNSQLSEMTIDESSEESMDPLGSFSFEKQTRRKDPSPFSSVKVVYESDTRHVDVDETYEVVKPGDKKEINDFIEYATKQSKLHIDLILPNATLTIPSKHFYELLYNRITTDFMLWEPSRPSNAAPSPDLMSNMSIYTTAFSMCKSGIHLEPDSESSDSEDYYCSVHENRQRALNLKHTRVPLGQSKVTISLRINEGTISLSAPARDAANCVIPNQKGELKLVIGEGSLFVASECRGDPDLSYICIQANQSALHHAGLVSVDIGCASLLPTIIQTVPGVNMKPLEKVGYGGESLDMLCVAIKIHMKQPGALKMIKVATGVRGATLHHRVVPGPQSWLSQMIDMLDVIDYPVPGYLPPRVITELHLHLWNCAVDYRPLYLPMRCMVTMDSFSVSSNLAAKTRSSSLRFVAEKGSLFISDKVPTTRIPELAKDYVSVLTLGCFELSLRLSDDSRAPKVDLRASSKSVHLRTCADSCRALAEVLSYFASDGDLIQPTNASSRSTTPLQSDRGSQTSLSTQADQVNTLMEEAMQDNHADEHQLKEDEAKSENAALDNFGVTEEYSVENSRLPSDEEDFCILGEDPGTGIIPQHGEPEIRKLCIGPIKIVENHFGVPLRRMDLLETPKNFPSPELRYTICDLSLVWHLYGGCDFQPTEKKSVRVKGETSTATSSPIRSSGASTSISFSKSSPSEVLFNTTKPKPNLARTDWQERGGPGRDHNVLMEFQFNKVRFRHEVYPENEPVASRQVFLVQSLEARDRLASSAINKFMYLHSSESQPKQAHANMVVVKAVNLRPDVSLPYQQECCLKVSLQPLRFNIDQDSLLFLCSYFNDLATVTPSQSSEDISSIPQAPVMLVNCPASPTKVVTEELPLVPEMENDDSKGSQTIFFRTLLFSPDVPIRIDYQGKRVDMSHGPLAGILMGLAQLNCSEVTLKRISYRYGLLGVDKLLSHMMNEWLTDIKKNQLPSVLGGVGPMHSIMQLFQGIRDLVLLPMEQYQRDGRIVRGLQRGAHSFTSSTAIAALELTNRLVNAVQITAETAYDMLSPGPSMRQRRMLYGTDRMRRRDRHAPPADIREGVSNAIMLVQEGLGDTARNFVAVASAEHEEKGVYGAVGGVLRQIPPTVMTPVIIASEATASVLGGIKSQLAPDARREAQDKWRKGEK</sequence>
<comment type="caution">
    <text evidence="13">The sequence shown here is derived from an EMBL/GenBank/DDBJ whole genome shotgun (WGS) entry which is preliminary data.</text>
</comment>
<comment type="subcellular location">
    <subcellularLocation>
        <location evidence="1">Endoplasmic reticulum membrane</location>
        <topology evidence="1">Peripheral membrane protein</topology>
    </subcellularLocation>
    <subcellularLocation>
        <location evidence="2">Preautophagosomal structure membrane</location>
        <topology evidence="2">Peripheral membrane protein</topology>
    </subcellularLocation>
</comment>
<protein>
    <recommendedName>
        <fullName evidence="4">Autophagy-related protein 2</fullName>
    </recommendedName>
</protein>
<keyword evidence="5" id="KW-0813">Transport</keyword>
<evidence type="ECO:0000256" key="8">
    <source>
        <dbReference type="ARBA" id="ARBA00023055"/>
    </source>
</evidence>
<dbReference type="GO" id="GO:0061723">
    <property type="term" value="P:glycophagy"/>
    <property type="evidence" value="ECO:0007669"/>
    <property type="project" value="TreeGrafter"/>
</dbReference>
<dbReference type="GO" id="GO:0005789">
    <property type="term" value="C:endoplasmic reticulum membrane"/>
    <property type="evidence" value="ECO:0007669"/>
    <property type="project" value="UniProtKB-SubCell"/>
</dbReference>
<dbReference type="GO" id="GO:0032266">
    <property type="term" value="F:phosphatidylinositol-3-phosphate binding"/>
    <property type="evidence" value="ECO:0007669"/>
    <property type="project" value="TreeGrafter"/>
</dbReference>
<evidence type="ECO:0000256" key="2">
    <source>
        <dbReference type="ARBA" id="ARBA00004623"/>
    </source>
</evidence>
<dbReference type="GO" id="GO:0061709">
    <property type="term" value="P:reticulophagy"/>
    <property type="evidence" value="ECO:0007669"/>
    <property type="project" value="TreeGrafter"/>
</dbReference>
<evidence type="ECO:0000256" key="5">
    <source>
        <dbReference type="ARBA" id="ARBA00022448"/>
    </source>
</evidence>
<accession>A0A8S1E2N6</accession>
<feature type="compositionally biased region" description="Low complexity" evidence="12">
    <location>
        <begin position="1438"/>
        <end position="1460"/>
    </location>
</feature>
<keyword evidence="9" id="KW-0472">Membrane</keyword>
<evidence type="ECO:0000256" key="9">
    <source>
        <dbReference type="ARBA" id="ARBA00023136"/>
    </source>
</evidence>